<evidence type="ECO:0000313" key="1">
    <source>
        <dbReference type="Proteomes" id="UP000887575"/>
    </source>
</evidence>
<organism evidence="1 2">
    <name type="scientific">Mesorhabditis belari</name>
    <dbReference type="NCBI Taxonomy" id="2138241"/>
    <lineage>
        <taxon>Eukaryota</taxon>
        <taxon>Metazoa</taxon>
        <taxon>Ecdysozoa</taxon>
        <taxon>Nematoda</taxon>
        <taxon>Chromadorea</taxon>
        <taxon>Rhabditida</taxon>
        <taxon>Rhabditina</taxon>
        <taxon>Rhabditomorpha</taxon>
        <taxon>Rhabditoidea</taxon>
        <taxon>Rhabditidae</taxon>
        <taxon>Mesorhabditinae</taxon>
        <taxon>Mesorhabditis</taxon>
    </lineage>
</organism>
<proteinExistence type="predicted"/>
<reference evidence="2" key="1">
    <citation type="submission" date="2024-02" db="UniProtKB">
        <authorList>
            <consortium name="WormBaseParasite"/>
        </authorList>
    </citation>
    <scope>IDENTIFICATION</scope>
</reference>
<evidence type="ECO:0000313" key="2">
    <source>
        <dbReference type="WBParaSite" id="MBELARI_LOCUS11374"/>
    </source>
</evidence>
<name>A0AAF3EBR0_9BILA</name>
<dbReference type="AlphaFoldDB" id="A0AAF3EBR0"/>
<dbReference type="WBParaSite" id="MBELARI_LOCUS11374">
    <property type="protein sequence ID" value="MBELARI_LOCUS11374"/>
    <property type="gene ID" value="MBELARI_LOCUS11374"/>
</dbReference>
<sequence length="265" mass="30957">MSEVELEKLLDDCRRLNTKFKESDAFVVELMGMSTKVTQKQRMIFNHKWFLDDIFMDNDDGTQRRRLLDEFNDEYYKTELFIERNAILTDNLTECLEVVNEIQERNRILVETCKSESAFVEKANIGFASEENFGYEHAEIKDTMRKIADYVENVLASGEAEMRIYFEQYARDITYVKGIKEAIRPTQLAHFNKLSAEGRSVIFPLLSNEMHFKEDDAISQPSSLEVTQFEVTEPVLDLESSDDDEHNEHNQTVESIIYVPDKKNC</sequence>
<dbReference type="Proteomes" id="UP000887575">
    <property type="component" value="Unassembled WGS sequence"/>
</dbReference>
<accession>A0AAF3EBR0</accession>
<keyword evidence="1" id="KW-1185">Reference proteome</keyword>
<protein>
    <submittedName>
        <fullName evidence="2">Uncharacterized protein</fullName>
    </submittedName>
</protein>